<proteinExistence type="predicted"/>
<evidence type="ECO:0000313" key="3">
    <source>
        <dbReference type="Proteomes" id="UP001606210"/>
    </source>
</evidence>
<name>A0ABW7F2V0_9BURK</name>
<dbReference type="RefSeq" id="WP_394479392.1">
    <property type="nucleotide sequence ID" value="NZ_JBIGHV010000004.1"/>
</dbReference>
<evidence type="ECO:0000259" key="1">
    <source>
        <dbReference type="Pfam" id="PF07484"/>
    </source>
</evidence>
<accession>A0ABW7F2V0</accession>
<dbReference type="InterPro" id="IPR011083">
    <property type="entry name" value="Phage_tail_collar_dom"/>
</dbReference>
<comment type="caution">
    <text evidence="2">The sequence shown here is derived from an EMBL/GenBank/DDBJ whole genome shotgun (WGS) entry which is preliminary data.</text>
</comment>
<organism evidence="2 3">
    <name type="scientific">Pelomonas parva</name>
    <dbReference type="NCBI Taxonomy" id="3299032"/>
    <lineage>
        <taxon>Bacteria</taxon>
        <taxon>Pseudomonadati</taxon>
        <taxon>Pseudomonadota</taxon>
        <taxon>Betaproteobacteria</taxon>
        <taxon>Burkholderiales</taxon>
        <taxon>Sphaerotilaceae</taxon>
        <taxon>Roseateles</taxon>
    </lineage>
</organism>
<dbReference type="InterPro" id="IPR037053">
    <property type="entry name" value="Phage_tail_collar_dom_sf"/>
</dbReference>
<dbReference type="Proteomes" id="UP001606210">
    <property type="component" value="Unassembled WGS sequence"/>
</dbReference>
<evidence type="ECO:0000313" key="2">
    <source>
        <dbReference type="EMBL" id="MFG6430835.1"/>
    </source>
</evidence>
<feature type="domain" description="Phage tail collar" evidence="1">
    <location>
        <begin position="7"/>
        <end position="63"/>
    </location>
</feature>
<dbReference type="SUPFAM" id="SSF88874">
    <property type="entry name" value="Receptor-binding domain of short tail fibre protein gp12"/>
    <property type="match status" value="1"/>
</dbReference>
<sequence length="171" mass="17080">MSTPFIGEVRLFGGNFAPNGWMLCQGQLVSIAENEALFQLIGTIYGGDGETTFALPDLRGRVPLHGGQGPGLSPYSLGEQGGTEAVTLTAAQMPRHTHPLIASPAAASGAAPGGALLAATATASYDPGTASTAMATGAVGSAGGAQPHDNMAPSVGVNYIISLFGIFPQPS</sequence>
<dbReference type="EMBL" id="JBIGHV010000004">
    <property type="protein sequence ID" value="MFG6430835.1"/>
    <property type="molecule type" value="Genomic_DNA"/>
</dbReference>
<keyword evidence="3" id="KW-1185">Reference proteome</keyword>
<protein>
    <submittedName>
        <fullName evidence="2">Phage tail protein</fullName>
    </submittedName>
</protein>
<reference evidence="2 3" key="1">
    <citation type="submission" date="2024-08" db="EMBL/GenBank/DDBJ databases">
        <authorList>
            <person name="Lu H."/>
        </authorList>
    </citation>
    <scope>NUCLEOTIDE SEQUENCE [LARGE SCALE GENOMIC DNA]</scope>
    <source>
        <strain evidence="2 3">LYH14W</strain>
    </source>
</reference>
<dbReference type="Gene3D" id="3.90.1340.10">
    <property type="entry name" value="Phage tail collar domain"/>
    <property type="match status" value="1"/>
</dbReference>
<gene>
    <name evidence="2" type="ORF">ACG00Y_12975</name>
</gene>
<dbReference type="Pfam" id="PF07484">
    <property type="entry name" value="Collar"/>
    <property type="match status" value="1"/>
</dbReference>